<evidence type="ECO:0000313" key="4">
    <source>
        <dbReference type="Proteomes" id="UP000186400"/>
    </source>
</evidence>
<dbReference type="PANTHER" id="PTHR46112:SF2">
    <property type="entry name" value="XAA-PRO AMINOPEPTIDASE P-RELATED"/>
    <property type="match status" value="1"/>
</dbReference>
<name>A0A1N6VF53_9SPIO</name>
<dbReference type="InterPro" id="IPR000994">
    <property type="entry name" value="Pept_M24"/>
</dbReference>
<dbReference type="Proteomes" id="UP000186400">
    <property type="component" value="Unassembled WGS sequence"/>
</dbReference>
<dbReference type="Pfam" id="PF00557">
    <property type="entry name" value="Peptidase_M24"/>
    <property type="match status" value="1"/>
</dbReference>
<dbReference type="STRING" id="159291.SAMN05920897_11493"/>
<dbReference type="OrthoDB" id="4850044at2"/>
<dbReference type="AlphaFoldDB" id="A0A1N6VF53"/>
<dbReference type="InterPro" id="IPR050659">
    <property type="entry name" value="Peptidase_M24B"/>
</dbReference>
<dbReference type="EMBL" id="FTMS01000014">
    <property type="protein sequence ID" value="SIQ76464.1"/>
    <property type="molecule type" value="Genomic_DNA"/>
</dbReference>
<feature type="domain" description="Creatinase N-terminal" evidence="2">
    <location>
        <begin position="12"/>
        <end position="110"/>
    </location>
</feature>
<gene>
    <name evidence="3" type="ORF">SAMN05920897_11493</name>
</gene>
<evidence type="ECO:0000259" key="2">
    <source>
        <dbReference type="Pfam" id="PF01321"/>
    </source>
</evidence>
<accession>A0A1N6VF53</accession>
<dbReference type="SUPFAM" id="SSF55920">
    <property type="entry name" value="Creatinase/aminopeptidase"/>
    <property type="match status" value="1"/>
</dbReference>
<proteinExistence type="predicted"/>
<dbReference type="InterPro" id="IPR000587">
    <property type="entry name" value="Creatinase_N"/>
</dbReference>
<organism evidence="3 4">
    <name type="scientific">Alkalispirochaeta americana</name>
    <dbReference type="NCBI Taxonomy" id="159291"/>
    <lineage>
        <taxon>Bacteria</taxon>
        <taxon>Pseudomonadati</taxon>
        <taxon>Spirochaetota</taxon>
        <taxon>Spirochaetia</taxon>
        <taxon>Spirochaetales</taxon>
        <taxon>Spirochaetaceae</taxon>
        <taxon>Alkalispirochaeta</taxon>
    </lineage>
</organism>
<dbReference type="SUPFAM" id="SSF53092">
    <property type="entry name" value="Creatinase/prolidase N-terminal domain"/>
    <property type="match status" value="1"/>
</dbReference>
<dbReference type="PANTHER" id="PTHR46112">
    <property type="entry name" value="AMINOPEPTIDASE"/>
    <property type="match status" value="1"/>
</dbReference>
<dbReference type="InterPro" id="IPR029149">
    <property type="entry name" value="Creatin/AminoP/Spt16_N"/>
</dbReference>
<dbReference type="Gene3D" id="3.90.230.10">
    <property type="entry name" value="Creatinase/methionine aminopeptidase superfamily"/>
    <property type="match status" value="1"/>
</dbReference>
<feature type="domain" description="Peptidase M24" evidence="1">
    <location>
        <begin position="161"/>
        <end position="347"/>
    </location>
</feature>
<dbReference type="Gene3D" id="3.40.350.10">
    <property type="entry name" value="Creatinase/prolidase N-terminal domain"/>
    <property type="match status" value="1"/>
</dbReference>
<dbReference type="InterPro" id="IPR036005">
    <property type="entry name" value="Creatinase/aminopeptidase-like"/>
</dbReference>
<dbReference type="RefSeq" id="WP_083943957.1">
    <property type="nucleotide sequence ID" value="NZ_FTMS01000014.1"/>
</dbReference>
<dbReference type="Pfam" id="PF01321">
    <property type="entry name" value="Creatinase_N"/>
    <property type="match status" value="1"/>
</dbReference>
<evidence type="ECO:0000259" key="1">
    <source>
        <dbReference type="Pfam" id="PF00557"/>
    </source>
</evidence>
<reference evidence="3 4" key="1">
    <citation type="submission" date="2017-01" db="EMBL/GenBank/DDBJ databases">
        <authorList>
            <person name="Mah S.A."/>
            <person name="Swanson W.J."/>
            <person name="Moy G.W."/>
            <person name="Vacquier V.D."/>
        </authorList>
    </citation>
    <scope>NUCLEOTIDE SEQUENCE [LARGE SCALE GENOMIC DNA]</scope>
    <source>
        <strain evidence="3 4">ASpG1</strain>
    </source>
</reference>
<sequence length="387" mass="42544">MKETLRETEEKLTRLRHLMETRGLSAVLLKKTSSLAWITGGARTWVNTASSEGPVMALVTPHTHLLITNNIEAPRLKKEENLAAAGWSLESTPWHRSPRTLADVLRDYGVAPDLRKEPSLGCDTVVNIPDLPATDLGGSISRLRARLLPAEQDRAKSLGADCAAAMMETCLSLEPGQSEEEIAALLWQKTQRRGIQAVVSLVAVDERIEQYRHPLPTEKILQRHAMVVLCGRRQGLVVSLTRVVHFGPPPEDIRHRQNAVALVDQAMIAASRPGITTGEIFRIARDSYGRAGFPQAWVDHHQGGVAGYEPREYLALPDGSDQLSPGHICAWNPSLPGAKSEDTLLVGETEPAILTKIPGWPLLEQRQLPYEESAPPGVIPRPDILIR</sequence>
<keyword evidence="4" id="KW-1185">Reference proteome</keyword>
<evidence type="ECO:0000313" key="3">
    <source>
        <dbReference type="EMBL" id="SIQ76464.1"/>
    </source>
</evidence>
<dbReference type="CDD" id="cd01066">
    <property type="entry name" value="APP_MetAP"/>
    <property type="match status" value="1"/>
</dbReference>
<protein>
    <submittedName>
        <fullName evidence="3">Antitoxin VapB</fullName>
    </submittedName>
</protein>